<dbReference type="PANTHER" id="PTHR21090:SF5">
    <property type="entry name" value="PENTAFUNCTIONAL AROM POLYPEPTIDE"/>
    <property type="match status" value="1"/>
</dbReference>
<evidence type="ECO:0000256" key="5">
    <source>
        <dbReference type="ARBA" id="ARBA00023141"/>
    </source>
</evidence>
<keyword evidence="10" id="KW-1185">Reference proteome</keyword>
<dbReference type="OrthoDB" id="9809920at2"/>
<feature type="domain" description="Enolpyruvate transferase" evidence="8">
    <location>
        <begin position="7"/>
        <end position="411"/>
    </location>
</feature>
<gene>
    <name evidence="7" type="primary">aroA</name>
    <name evidence="9" type="ORF">BO225_02450</name>
</gene>
<accession>A0A1U7NQ15</accession>
<dbReference type="RefSeq" id="WP_076340694.1">
    <property type="nucleotide sequence ID" value="NZ_JBGNFS010000002.1"/>
</dbReference>
<dbReference type="EMBL" id="MPKA01000044">
    <property type="protein sequence ID" value="OLU47721.1"/>
    <property type="molecule type" value="Genomic_DNA"/>
</dbReference>
<comment type="catalytic activity">
    <reaction evidence="6">
        <text>3-phosphoshikimate + phosphoenolpyruvate = 5-O-(1-carboxyvinyl)-3-phosphoshikimate + phosphate</text>
        <dbReference type="Rhea" id="RHEA:21256"/>
        <dbReference type="ChEBI" id="CHEBI:43474"/>
        <dbReference type="ChEBI" id="CHEBI:57701"/>
        <dbReference type="ChEBI" id="CHEBI:58702"/>
        <dbReference type="ChEBI" id="CHEBI:145989"/>
        <dbReference type="EC" id="2.5.1.19"/>
    </reaction>
    <physiologicalReaction direction="left-to-right" evidence="6">
        <dbReference type="Rhea" id="RHEA:21257"/>
    </physiologicalReaction>
</comment>
<feature type="binding site" evidence="7">
    <location>
        <position position="91"/>
    </location>
    <ligand>
        <name>phosphoenolpyruvate</name>
        <dbReference type="ChEBI" id="CHEBI:58702"/>
    </ligand>
</feature>
<dbReference type="GO" id="GO:0003866">
    <property type="term" value="F:3-phosphoshikimate 1-carboxyvinyltransferase activity"/>
    <property type="evidence" value="ECO:0007669"/>
    <property type="project" value="UniProtKB-UniRule"/>
</dbReference>
<reference evidence="9 10" key="1">
    <citation type="submission" date="2016-11" db="EMBL/GenBank/DDBJ databases">
        <title>Description of two novel members of the family Erysipelotrichaceae: Ileibacterium lipovorans gen. nov., sp. nov. and Dubosiella newyorkensis, gen. nov., sp. nov.</title>
        <authorList>
            <person name="Cox L.M."/>
            <person name="Sohn J."/>
            <person name="Tyrrell K.L."/>
            <person name="Citron D.M."/>
            <person name="Lawson P.A."/>
            <person name="Patel N.B."/>
            <person name="Iizumi T."/>
            <person name="Perez-Perez G.I."/>
            <person name="Goldstein E.J."/>
            <person name="Blaser M.J."/>
        </authorList>
    </citation>
    <scope>NUCLEOTIDE SEQUENCE [LARGE SCALE GENOMIC DNA]</scope>
    <source>
        <strain evidence="9 10">NYU-BL-A4</strain>
    </source>
</reference>
<sequence>MKIHIQPSRLEGALCVPPSKSMGHRALICAGLTQGSSTILGLGHSKDMEATIQCLEALGASFKKEKETWHVVGCDPRSLNRPAQLHCNESGSTLRFLLPVACLSKETITFYGKGRLMERPMKIYQDLFEAQGLWYSQTNEAIKAQGPLQSGNFTLPGNVSSQFISGLLFALPLMEKESTLHIQGKLESKSYIDLTLDTLEKANIKITPIENGYAIEGHQTYAPTTYHVEKDYSQLAFFAVYAALKAPLSFIELDPDSKQGDKTILKILEKAGASIEWKERTLTIKPSQLHEQVIDLADCPDLGPILCVLAAYCPGQTKIIHAGRLRIKESDRIQAMEDELKKWGVDIQSDEDTITINGKRNYKKEEIITMEGHNDHRIVMACTIFGLLALSPSCISGAEAIEKSYPTFFEDIKRLKGKVELV</sequence>
<feature type="binding site" evidence="7">
    <location>
        <position position="119"/>
    </location>
    <ligand>
        <name>phosphoenolpyruvate</name>
        <dbReference type="ChEBI" id="CHEBI:58702"/>
    </ligand>
</feature>
<comment type="caution">
    <text evidence="9">The sequence shown here is derived from an EMBL/GenBank/DDBJ whole genome shotgun (WGS) entry which is preliminary data.</text>
</comment>
<comment type="caution">
    <text evidence="7">Lacks conserved residue(s) required for the propagation of feature annotation.</text>
</comment>
<keyword evidence="4 7" id="KW-0808">Transferase</keyword>
<comment type="function">
    <text evidence="7">Catalyzes the transfer of the enolpyruvyl moiety of phosphoenolpyruvate (PEP) to the 5-hydroxyl of shikimate-3-phosphate (S3P) to produce enolpyruvyl shikimate-3-phosphate and inorganic phosphate.</text>
</comment>
<evidence type="ECO:0000259" key="8">
    <source>
        <dbReference type="Pfam" id="PF00275"/>
    </source>
</evidence>
<dbReference type="InterPro" id="IPR006264">
    <property type="entry name" value="EPSP_synthase"/>
</dbReference>
<dbReference type="UniPathway" id="UPA00053">
    <property type="reaction ID" value="UER00089"/>
</dbReference>
<feature type="binding site" evidence="7">
    <location>
        <position position="301"/>
    </location>
    <ligand>
        <name>3-phosphoshikimate</name>
        <dbReference type="ChEBI" id="CHEBI:145989"/>
    </ligand>
</feature>
<dbReference type="GO" id="GO:0009073">
    <property type="term" value="P:aromatic amino acid family biosynthetic process"/>
    <property type="evidence" value="ECO:0007669"/>
    <property type="project" value="UniProtKB-KW"/>
</dbReference>
<evidence type="ECO:0000256" key="3">
    <source>
        <dbReference type="ARBA" id="ARBA00022605"/>
    </source>
</evidence>
<keyword evidence="7" id="KW-0963">Cytoplasm</keyword>
<dbReference type="NCBIfam" id="TIGR01356">
    <property type="entry name" value="aroA"/>
    <property type="match status" value="1"/>
</dbReference>
<feature type="binding site" evidence="7">
    <location>
        <position position="160"/>
    </location>
    <ligand>
        <name>3-phosphoshikimate</name>
        <dbReference type="ChEBI" id="CHEBI:145989"/>
    </ligand>
</feature>
<dbReference type="EC" id="2.5.1.19" evidence="7"/>
<dbReference type="Pfam" id="PF00275">
    <property type="entry name" value="EPSP_synthase"/>
    <property type="match status" value="1"/>
</dbReference>
<dbReference type="AlphaFoldDB" id="A0A1U7NQ15"/>
<dbReference type="InterPro" id="IPR001986">
    <property type="entry name" value="Enolpyruvate_Tfrase_dom"/>
</dbReference>
<dbReference type="PIRSF" id="PIRSF000505">
    <property type="entry name" value="EPSPS"/>
    <property type="match status" value="1"/>
</dbReference>
<evidence type="ECO:0000313" key="9">
    <source>
        <dbReference type="EMBL" id="OLU47721.1"/>
    </source>
</evidence>
<dbReference type="InterPro" id="IPR036968">
    <property type="entry name" value="Enolpyruvate_Tfrase_sf"/>
</dbReference>
<dbReference type="GO" id="GO:0009423">
    <property type="term" value="P:chorismate biosynthetic process"/>
    <property type="evidence" value="ECO:0007669"/>
    <property type="project" value="UniProtKB-UniRule"/>
</dbReference>
<evidence type="ECO:0000256" key="4">
    <source>
        <dbReference type="ARBA" id="ARBA00022679"/>
    </source>
</evidence>
<dbReference type="SUPFAM" id="SSF55205">
    <property type="entry name" value="EPT/RTPC-like"/>
    <property type="match status" value="1"/>
</dbReference>
<feature type="binding site" evidence="7">
    <location>
        <position position="20"/>
    </location>
    <ligand>
        <name>3-phosphoshikimate</name>
        <dbReference type="ChEBI" id="CHEBI:145989"/>
    </ligand>
</feature>
<feature type="binding site" evidence="7">
    <location>
        <position position="328"/>
    </location>
    <ligand>
        <name>3-phosphoshikimate</name>
        <dbReference type="ChEBI" id="CHEBI:145989"/>
    </ligand>
</feature>
<evidence type="ECO:0000313" key="10">
    <source>
        <dbReference type="Proteomes" id="UP000186705"/>
    </source>
</evidence>
<dbReference type="GeneID" id="78274808"/>
<feature type="binding site" evidence="7">
    <location>
        <position position="161"/>
    </location>
    <ligand>
        <name>3-phosphoshikimate</name>
        <dbReference type="ChEBI" id="CHEBI:145989"/>
    </ligand>
</feature>
<feature type="binding site" evidence="7">
    <location>
        <position position="20"/>
    </location>
    <ligand>
        <name>phosphoenolpyruvate</name>
        <dbReference type="ChEBI" id="CHEBI:58702"/>
    </ligand>
</feature>
<organism evidence="9 10">
    <name type="scientific">Dubosiella newyorkensis</name>
    <dbReference type="NCBI Taxonomy" id="1862672"/>
    <lineage>
        <taxon>Bacteria</taxon>
        <taxon>Bacillati</taxon>
        <taxon>Bacillota</taxon>
        <taxon>Erysipelotrichia</taxon>
        <taxon>Erysipelotrichales</taxon>
        <taxon>Erysipelotrichaceae</taxon>
        <taxon>Dubosiella</taxon>
    </lineage>
</organism>
<dbReference type="HAMAP" id="MF_00210">
    <property type="entry name" value="EPSP_synth"/>
    <property type="match status" value="1"/>
</dbReference>
<keyword evidence="3 7" id="KW-0028">Amino-acid biosynthesis</keyword>
<dbReference type="PANTHER" id="PTHR21090">
    <property type="entry name" value="AROM/DEHYDROQUINATE SYNTHASE"/>
    <property type="match status" value="1"/>
</dbReference>
<feature type="active site" description="Proton acceptor" evidence="7">
    <location>
        <position position="301"/>
    </location>
</feature>
<comment type="subcellular location">
    <subcellularLocation>
        <location evidence="7">Cytoplasm</location>
    </subcellularLocation>
</comment>
<comment type="subunit">
    <text evidence="7">Monomer.</text>
</comment>
<evidence type="ECO:0000256" key="7">
    <source>
        <dbReference type="HAMAP-Rule" id="MF_00210"/>
    </source>
</evidence>
<dbReference type="Proteomes" id="UP000186705">
    <property type="component" value="Unassembled WGS sequence"/>
</dbReference>
<dbReference type="STRING" id="1862672.BO225_02450"/>
<feature type="binding site" evidence="7">
    <location>
        <position position="162"/>
    </location>
    <ligand>
        <name>3-phosphoshikimate</name>
        <dbReference type="ChEBI" id="CHEBI:145989"/>
    </ligand>
</feature>
<feature type="binding site" evidence="7">
    <location>
        <position position="162"/>
    </location>
    <ligand>
        <name>phosphoenolpyruvate</name>
        <dbReference type="ChEBI" id="CHEBI:58702"/>
    </ligand>
</feature>
<name>A0A1U7NQ15_9FIRM</name>
<comment type="pathway">
    <text evidence="1 7">Metabolic intermediate biosynthesis; chorismate biosynthesis; chorismate from D-erythrose 4-phosphate and phosphoenolpyruvate: step 6/7.</text>
</comment>
<dbReference type="Gene3D" id="3.65.10.10">
    <property type="entry name" value="Enolpyruvate transferase domain"/>
    <property type="match status" value="2"/>
</dbReference>
<feature type="binding site" evidence="7">
    <location>
        <position position="403"/>
    </location>
    <ligand>
        <name>phosphoenolpyruvate</name>
        <dbReference type="ChEBI" id="CHEBI:58702"/>
    </ligand>
</feature>
<dbReference type="InterPro" id="IPR013792">
    <property type="entry name" value="RNA3'P_cycl/enolpyr_Trfase_a/b"/>
</dbReference>
<feature type="binding site" evidence="7">
    <location>
        <position position="188"/>
    </location>
    <ligand>
        <name>3-phosphoshikimate</name>
        <dbReference type="ChEBI" id="CHEBI:145989"/>
    </ligand>
</feature>
<dbReference type="GO" id="GO:0008652">
    <property type="term" value="P:amino acid biosynthetic process"/>
    <property type="evidence" value="ECO:0007669"/>
    <property type="project" value="UniProtKB-KW"/>
</dbReference>
<feature type="binding site" evidence="7">
    <location>
        <position position="377"/>
    </location>
    <ligand>
        <name>phosphoenolpyruvate</name>
        <dbReference type="ChEBI" id="CHEBI:58702"/>
    </ligand>
</feature>
<dbReference type="CDD" id="cd01556">
    <property type="entry name" value="EPSP_synthase"/>
    <property type="match status" value="1"/>
</dbReference>
<protein>
    <recommendedName>
        <fullName evidence="7">3-phosphoshikimate 1-carboxyvinyltransferase</fullName>
        <ecNumber evidence="7">2.5.1.19</ecNumber>
    </recommendedName>
    <alternativeName>
        <fullName evidence="7">5-enolpyruvylshikimate-3-phosphate synthase</fullName>
        <shortName evidence="7">EPSP synthase</shortName>
        <shortName evidence="7">EPSPS</shortName>
    </alternativeName>
</protein>
<proteinExistence type="inferred from homology"/>
<feature type="binding site" evidence="7">
    <location>
        <position position="332"/>
    </location>
    <ligand>
        <name>phosphoenolpyruvate</name>
        <dbReference type="ChEBI" id="CHEBI:58702"/>
    </ligand>
</feature>
<feature type="binding site" evidence="7">
    <location>
        <position position="25"/>
    </location>
    <ligand>
        <name>3-phosphoshikimate</name>
        <dbReference type="ChEBI" id="CHEBI:145989"/>
    </ligand>
</feature>
<comment type="similarity">
    <text evidence="2 7">Belongs to the EPSP synthase family.</text>
</comment>
<feature type="binding site" evidence="7">
    <location>
        <position position="21"/>
    </location>
    <ligand>
        <name>3-phosphoshikimate</name>
        <dbReference type="ChEBI" id="CHEBI:145989"/>
    </ligand>
</feature>
<dbReference type="GO" id="GO:0005737">
    <property type="term" value="C:cytoplasm"/>
    <property type="evidence" value="ECO:0007669"/>
    <property type="project" value="UniProtKB-SubCell"/>
</dbReference>
<evidence type="ECO:0000256" key="6">
    <source>
        <dbReference type="ARBA" id="ARBA00044633"/>
    </source>
</evidence>
<evidence type="ECO:0000256" key="1">
    <source>
        <dbReference type="ARBA" id="ARBA00004811"/>
    </source>
</evidence>
<evidence type="ECO:0000256" key="2">
    <source>
        <dbReference type="ARBA" id="ARBA00009948"/>
    </source>
</evidence>
<keyword evidence="5 7" id="KW-0057">Aromatic amino acid biosynthesis</keyword>